<accession>D5Q930</accession>
<evidence type="ECO:0000313" key="2">
    <source>
        <dbReference type="Proteomes" id="UP000003227"/>
    </source>
</evidence>
<gene>
    <name evidence="1" type="ORF">HMPREF0220_3414</name>
</gene>
<name>D5Q930_CLODI</name>
<reference evidence="1 2" key="1">
    <citation type="submission" date="2010-05" db="EMBL/GenBank/DDBJ databases">
        <authorList>
            <person name="Qin X."/>
            <person name="Bachman B."/>
            <person name="Battles P."/>
            <person name="Bell A."/>
            <person name="Bess C."/>
            <person name="Bickham C."/>
            <person name="Chaboub L."/>
            <person name="Chen D."/>
            <person name="Coyle M."/>
            <person name="Deiros D.R."/>
            <person name="Dinh H."/>
            <person name="Forbes L."/>
            <person name="Fowler G."/>
            <person name="Francisco L."/>
            <person name="Fu Q."/>
            <person name="Gubbala S."/>
            <person name="Hale W."/>
            <person name="Han Y."/>
            <person name="Hemphill L."/>
            <person name="Highlander S.K."/>
            <person name="Hirani K."/>
            <person name="Hogues M."/>
            <person name="Jackson L."/>
            <person name="Jakkamsetti A."/>
            <person name="Javaid M."/>
            <person name="Jiang H."/>
            <person name="Korchina V."/>
            <person name="Kovar C."/>
            <person name="Lara F."/>
            <person name="Lee S."/>
            <person name="Mata R."/>
            <person name="Mathew T."/>
            <person name="Moen C."/>
            <person name="Morales K."/>
            <person name="Munidasa M."/>
            <person name="Nazareth L."/>
            <person name="Ngo R."/>
            <person name="Nguyen L."/>
            <person name="Okwuonu G."/>
            <person name="Ongeri F."/>
            <person name="Patil S."/>
            <person name="Petrosino J."/>
            <person name="Pham C."/>
            <person name="Pham P."/>
            <person name="Pu L.-L."/>
            <person name="Puazo M."/>
            <person name="Raj R."/>
            <person name="Reid J."/>
            <person name="Rouhana J."/>
            <person name="Saada N."/>
            <person name="Shang Y."/>
            <person name="Simmons D."/>
            <person name="Thornton R."/>
            <person name="Warren J."/>
            <person name="Weissenberger G."/>
            <person name="Zhang J."/>
            <person name="Zhang L."/>
            <person name="Zhou C."/>
            <person name="Zhu D."/>
            <person name="Muzny D."/>
            <person name="Worley K."/>
            <person name="Gibbs R."/>
        </authorList>
    </citation>
    <scope>NUCLEOTIDE SEQUENCE [LARGE SCALE GENOMIC DNA]</scope>
    <source>
        <strain evidence="1 2">NAP08</strain>
    </source>
</reference>
<comment type="caution">
    <text evidence="1">The sequence shown here is derived from an EMBL/GenBank/DDBJ whole genome shotgun (WGS) entry which is preliminary data.</text>
</comment>
<evidence type="ECO:0000313" key="1">
    <source>
        <dbReference type="EMBL" id="EFH05594.1"/>
    </source>
</evidence>
<dbReference type="HOGENOM" id="CLU_215408_0_0_9"/>
<proteinExistence type="predicted"/>
<sequence length="39" mass="4562">MFTKVEGIKTCDIAKLLLIKYNILYSLKYLRNIAKKGAW</sequence>
<dbReference type="AlphaFoldDB" id="D5Q930"/>
<dbReference type="Proteomes" id="UP000003227">
    <property type="component" value="Unassembled WGS sequence"/>
</dbReference>
<protein>
    <submittedName>
        <fullName evidence="1">Uncharacterized protein</fullName>
    </submittedName>
</protein>
<dbReference type="EMBL" id="ADNX01000092">
    <property type="protein sequence ID" value="EFH05594.1"/>
    <property type="molecule type" value="Genomic_DNA"/>
</dbReference>
<organism evidence="1 2">
    <name type="scientific">Clostridioides difficile NAP08</name>
    <dbReference type="NCBI Taxonomy" id="525259"/>
    <lineage>
        <taxon>Bacteria</taxon>
        <taxon>Bacillati</taxon>
        <taxon>Bacillota</taxon>
        <taxon>Clostridia</taxon>
        <taxon>Peptostreptococcales</taxon>
        <taxon>Peptostreptococcaceae</taxon>
        <taxon>Clostridioides</taxon>
    </lineage>
</organism>